<evidence type="ECO:0000256" key="3">
    <source>
        <dbReference type="ARBA" id="ARBA00023125"/>
    </source>
</evidence>
<dbReference type="InterPro" id="IPR044946">
    <property type="entry name" value="Restrct_endonuc_typeI_TRD_sf"/>
</dbReference>
<dbReference type="Pfam" id="PF01420">
    <property type="entry name" value="Methylase_S"/>
    <property type="match status" value="2"/>
</dbReference>
<reference evidence="6" key="1">
    <citation type="submission" date="2019-09" db="EMBL/GenBank/DDBJ databases">
        <title>Characterisation of the sponge microbiome using genome-centric metagenomics.</title>
        <authorList>
            <person name="Engelberts J.P."/>
            <person name="Robbins S.J."/>
            <person name="De Goeij J.M."/>
            <person name="Aranda M."/>
            <person name="Bell S.C."/>
            <person name="Webster N.S."/>
        </authorList>
    </citation>
    <scope>NUCLEOTIDE SEQUENCE</scope>
    <source>
        <strain evidence="6">SB0661_bin_32</strain>
    </source>
</reference>
<evidence type="ECO:0000256" key="4">
    <source>
        <dbReference type="SAM" id="MobiDB-lite"/>
    </source>
</evidence>
<proteinExistence type="inferred from homology"/>
<dbReference type="AlphaFoldDB" id="A0A6B1D8R5"/>
<dbReference type="Gene3D" id="3.90.220.20">
    <property type="entry name" value="DNA methylase specificity domains"/>
    <property type="match status" value="2"/>
</dbReference>
<comment type="similarity">
    <text evidence="1">Belongs to the type-I restriction system S methylase family.</text>
</comment>
<organism evidence="6">
    <name type="scientific">Caldilineaceae bacterium SB0661_bin_32</name>
    <dbReference type="NCBI Taxonomy" id="2605255"/>
    <lineage>
        <taxon>Bacteria</taxon>
        <taxon>Bacillati</taxon>
        <taxon>Chloroflexota</taxon>
        <taxon>Caldilineae</taxon>
        <taxon>Caldilineales</taxon>
        <taxon>Caldilineaceae</taxon>
    </lineage>
</organism>
<dbReference type="SUPFAM" id="SSF116734">
    <property type="entry name" value="DNA methylase specificity domain"/>
    <property type="match status" value="2"/>
</dbReference>
<evidence type="ECO:0000256" key="1">
    <source>
        <dbReference type="ARBA" id="ARBA00010923"/>
    </source>
</evidence>
<dbReference type="PANTHER" id="PTHR30408">
    <property type="entry name" value="TYPE-1 RESTRICTION ENZYME ECOKI SPECIFICITY PROTEIN"/>
    <property type="match status" value="1"/>
</dbReference>
<feature type="domain" description="Type I restriction modification DNA specificity" evidence="5">
    <location>
        <begin position="150"/>
        <end position="232"/>
    </location>
</feature>
<name>A0A6B1D8R5_9CHLR</name>
<evidence type="ECO:0000313" key="6">
    <source>
        <dbReference type="EMBL" id="MYC95725.1"/>
    </source>
</evidence>
<comment type="caution">
    <text evidence="6">The sequence shown here is derived from an EMBL/GenBank/DDBJ whole genome shotgun (WGS) entry which is preliminary data.</text>
</comment>
<keyword evidence="3" id="KW-0238">DNA-binding</keyword>
<dbReference type="InterPro" id="IPR000055">
    <property type="entry name" value="Restrct_endonuc_typeI_TRD"/>
</dbReference>
<evidence type="ECO:0000256" key="2">
    <source>
        <dbReference type="ARBA" id="ARBA00022747"/>
    </source>
</evidence>
<feature type="region of interest" description="Disordered" evidence="4">
    <location>
        <begin position="250"/>
        <end position="270"/>
    </location>
</feature>
<dbReference type="InterPro" id="IPR052021">
    <property type="entry name" value="Type-I_RS_S_subunit"/>
</dbReference>
<accession>A0A6B1D8R5</accession>
<dbReference type="PANTHER" id="PTHR30408:SF13">
    <property type="entry name" value="TYPE I RESTRICTION ENZYME HINDI SPECIFICITY SUBUNIT"/>
    <property type="match status" value="1"/>
</dbReference>
<feature type="domain" description="Type I restriction modification DNA specificity" evidence="5">
    <location>
        <begin position="6"/>
        <end position="96"/>
    </location>
</feature>
<dbReference type="GO" id="GO:0003677">
    <property type="term" value="F:DNA binding"/>
    <property type="evidence" value="ECO:0007669"/>
    <property type="project" value="UniProtKB-KW"/>
</dbReference>
<protein>
    <recommendedName>
        <fullName evidence="5">Type I restriction modification DNA specificity domain-containing protein</fullName>
    </recommendedName>
</protein>
<gene>
    <name evidence="6" type="ORF">F4X14_12210</name>
</gene>
<dbReference type="GO" id="GO:0009307">
    <property type="term" value="P:DNA restriction-modification system"/>
    <property type="evidence" value="ECO:0007669"/>
    <property type="project" value="UniProtKB-KW"/>
</dbReference>
<dbReference type="EMBL" id="VXMH01000065">
    <property type="protein sequence ID" value="MYC95725.1"/>
    <property type="molecule type" value="Genomic_DNA"/>
</dbReference>
<sequence length="270" mass="29723">MLPARVNQHVAIVRPNPAKLDAGFLRYFLVSPHVQSILLSWADSGSTRKAVTKQMIESFEVSAPVDVSEQRAIVHVLGTLDAKIELNRRMNESLEEMARALFKSWFVDFDPVRAKMEGRWRRGQSLPGMSAELYDLFPDGMVSSELGEIPDGWEVKALGDLIELAYGKALKADNRRDGAIPVYGSNGQVGWHDEKLVSGPGIVVGRKGNPGIVIWVDSDFFPIDTTFYVLPKGGDQIWLAPIVRPRNGENKVHPDGCGQGRSGSIAPFDA</sequence>
<evidence type="ECO:0000259" key="5">
    <source>
        <dbReference type="Pfam" id="PF01420"/>
    </source>
</evidence>
<keyword evidence="2" id="KW-0680">Restriction system</keyword>